<reference evidence="1 2" key="1">
    <citation type="journal article" date="2020" name="Mol. Biol. Evol.">
        <title>Interspecific Gene Flow and the Evolution of Specialization in Black and White Rhinoceros.</title>
        <authorList>
            <person name="Moodley Y."/>
            <person name="Westbury M.V."/>
            <person name="Russo I.M."/>
            <person name="Gopalakrishnan S."/>
            <person name="Rakotoarivelo A."/>
            <person name="Olsen R.A."/>
            <person name="Prost S."/>
            <person name="Tunstall T."/>
            <person name="Ryder O.A."/>
            <person name="Dalen L."/>
            <person name="Bruford M.W."/>
        </authorList>
    </citation>
    <scope>NUCLEOTIDE SEQUENCE [LARGE SCALE GENOMIC DNA]</scope>
    <source>
        <strain evidence="1">SBR-YM</strain>
        <tissue evidence="1">Skin</tissue>
    </source>
</reference>
<protein>
    <submittedName>
        <fullName evidence="1">Uncharacterized protein</fullName>
    </submittedName>
</protein>
<gene>
    <name evidence="1" type="ORF">HPG69_005381</name>
</gene>
<name>A0A7J7EMC8_DICBM</name>
<accession>A0A7J7EMC8</accession>
<evidence type="ECO:0000313" key="2">
    <source>
        <dbReference type="Proteomes" id="UP000551758"/>
    </source>
</evidence>
<keyword evidence="2" id="KW-1185">Reference proteome</keyword>
<dbReference type="EMBL" id="JACDTQ010002688">
    <property type="protein sequence ID" value="KAF5916586.1"/>
    <property type="molecule type" value="Genomic_DNA"/>
</dbReference>
<dbReference type="Proteomes" id="UP000551758">
    <property type="component" value="Unassembled WGS sequence"/>
</dbReference>
<evidence type="ECO:0000313" key="1">
    <source>
        <dbReference type="EMBL" id="KAF5916586.1"/>
    </source>
</evidence>
<comment type="caution">
    <text evidence="1">The sequence shown here is derived from an EMBL/GenBank/DDBJ whole genome shotgun (WGS) entry which is preliminary data.</text>
</comment>
<dbReference type="AlphaFoldDB" id="A0A7J7EMC8"/>
<organism evidence="1 2">
    <name type="scientific">Diceros bicornis minor</name>
    <name type="common">South-central black rhinoceros</name>
    <dbReference type="NCBI Taxonomy" id="77932"/>
    <lineage>
        <taxon>Eukaryota</taxon>
        <taxon>Metazoa</taxon>
        <taxon>Chordata</taxon>
        <taxon>Craniata</taxon>
        <taxon>Vertebrata</taxon>
        <taxon>Euteleostomi</taxon>
        <taxon>Mammalia</taxon>
        <taxon>Eutheria</taxon>
        <taxon>Laurasiatheria</taxon>
        <taxon>Perissodactyla</taxon>
        <taxon>Rhinocerotidae</taxon>
        <taxon>Diceros</taxon>
    </lineage>
</organism>
<proteinExistence type="predicted"/>
<sequence length="170" mass="18029">MSPGAYSYQLSVALPETSAKSVITVQVQMEKERSTKASRSSGPQHKLHLLREAVPNSPAPSSGVLLRGMVGRATKLRLGLTLEGPLAHLHMAMAIFSPNQTVHMPQAGHRAWRSPAPLLQPLPLSVRYGGKGGGHMVLGWAGWEGRGKGVGAEDTFSQCLNTCPRTGSTG</sequence>